<feature type="domain" description="CMP/dCMP-type deaminase" evidence="5">
    <location>
        <begin position="21"/>
        <end position="158"/>
    </location>
</feature>
<dbReference type="PROSITE" id="PS51747">
    <property type="entry name" value="CYT_DCMP_DEAMINASES_2"/>
    <property type="match status" value="1"/>
</dbReference>
<organism evidence="6 7">
    <name type="scientific">Aquiflexum gelatinilyticum</name>
    <dbReference type="NCBI Taxonomy" id="2961943"/>
    <lineage>
        <taxon>Bacteria</taxon>
        <taxon>Pseudomonadati</taxon>
        <taxon>Bacteroidota</taxon>
        <taxon>Cytophagia</taxon>
        <taxon>Cytophagales</taxon>
        <taxon>Cyclobacteriaceae</taxon>
        <taxon>Aquiflexum</taxon>
    </lineage>
</organism>
<evidence type="ECO:0000256" key="2">
    <source>
        <dbReference type="ARBA" id="ARBA00022723"/>
    </source>
</evidence>
<evidence type="ECO:0000256" key="3">
    <source>
        <dbReference type="ARBA" id="ARBA00022801"/>
    </source>
</evidence>
<dbReference type="PANTHER" id="PTHR11644:SF2">
    <property type="entry name" value="CYTIDINE DEAMINASE"/>
    <property type="match status" value="1"/>
</dbReference>
<keyword evidence="2" id="KW-0479">Metal-binding</keyword>
<dbReference type="GO" id="GO:0055086">
    <property type="term" value="P:nucleobase-containing small molecule metabolic process"/>
    <property type="evidence" value="ECO:0007669"/>
    <property type="project" value="UniProtKB-ARBA"/>
</dbReference>
<evidence type="ECO:0000256" key="1">
    <source>
        <dbReference type="ARBA" id="ARBA00006576"/>
    </source>
</evidence>
<evidence type="ECO:0000256" key="4">
    <source>
        <dbReference type="ARBA" id="ARBA00022833"/>
    </source>
</evidence>
<dbReference type="AlphaFoldDB" id="A0A9X2PCN6"/>
<comment type="caution">
    <text evidence="6">The sequence shown here is derived from an EMBL/GenBank/DDBJ whole genome shotgun (WGS) entry which is preliminary data.</text>
</comment>
<comment type="similarity">
    <text evidence="1">Belongs to the cytidine and deoxycytidylate deaminase family.</text>
</comment>
<dbReference type="Gene3D" id="3.40.140.10">
    <property type="entry name" value="Cytidine Deaminase, domain 2"/>
    <property type="match status" value="1"/>
</dbReference>
<dbReference type="CDD" id="cd01283">
    <property type="entry name" value="cytidine_deaminase"/>
    <property type="match status" value="1"/>
</dbReference>
<dbReference type="GO" id="GO:0008270">
    <property type="term" value="F:zinc ion binding"/>
    <property type="evidence" value="ECO:0007669"/>
    <property type="project" value="InterPro"/>
</dbReference>
<dbReference type="GO" id="GO:0042802">
    <property type="term" value="F:identical protein binding"/>
    <property type="evidence" value="ECO:0007669"/>
    <property type="project" value="UniProtKB-ARBA"/>
</dbReference>
<keyword evidence="3 6" id="KW-0378">Hydrolase</keyword>
<reference evidence="6" key="1">
    <citation type="submission" date="2022-08" db="EMBL/GenBank/DDBJ databases">
        <authorList>
            <person name="Zhang D."/>
        </authorList>
    </citation>
    <scope>NUCLEOTIDE SEQUENCE</scope>
    <source>
        <strain evidence="6">XJ19-11</strain>
    </source>
</reference>
<keyword evidence="7" id="KW-1185">Reference proteome</keyword>
<protein>
    <submittedName>
        <fullName evidence="6">Cytidine deaminase</fullName>
        <ecNumber evidence="6">3.5.4.5</ecNumber>
    </submittedName>
</protein>
<keyword evidence="4" id="KW-0862">Zinc</keyword>
<dbReference type="SUPFAM" id="SSF53927">
    <property type="entry name" value="Cytidine deaminase-like"/>
    <property type="match status" value="1"/>
</dbReference>
<sequence length="160" mass="17778">MNKKIEVTASLEVIAKNDWTVEEATLILKAKEILELAHAPYSKFLVGASLLLENGEIFSANNQENVSFPVGVCAERAVLSYVMGNFPNTKPIKIAIAAKRMGEKGYAYVTPCGMCRQMINEYEIKFGSSIEILMLNGQEEILKAKGIEHLLPFRFHNLNG</sequence>
<dbReference type="EMBL" id="JANSUY010000024">
    <property type="protein sequence ID" value="MCR9017114.1"/>
    <property type="molecule type" value="Genomic_DNA"/>
</dbReference>
<dbReference type="InterPro" id="IPR050202">
    <property type="entry name" value="Cyt/Deoxycyt_deaminase"/>
</dbReference>
<dbReference type="NCBIfam" id="NF004064">
    <property type="entry name" value="PRK05578.1"/>
    <property type="match status" value="1"/>
</dbReference>
<dbReference type="InterPro" id="IPR002125">
    <property type="entry name" value="CMP_dCMP_dom"/>
</dbReference>
<dbReference type="PANTHER" id="PTHR11644">
    <property type="entry name" value="CYTIDINE DEAMINASE"/>
    <property type="match status" value="1"/>
</dbReference>
<accession>A0A9X2PCN6</accession>
<dbReference type="Pfam" id="PF00383">
    <property type="entry name" value="dCMP_cyt_deam_1"/>
    <property type="match status" value="1"/>
</dbReference>
<gene>
    <name evidence="6" type="ORF">NU887_18915</name>
</gene>
<evidence type="ECO:0000313" key="7">
    <source>
        <dbReference type="Proteomes" id="UP001142175"/>
    </source>
</evidence>
<proteinExistence type="inferred from homology"/>
<dbReference type="RefSeq" id="WP_258424958.1">
    <property type="nucleotide sequence ID" value="NZ_JANAEZ010000004.1"/>
</dbReference>
<dbReference type="PROSITE" id="PS00903">
    <property type="entry name" value="CYT_DCMP_DEAMINASES_1"/>
    <property type="match status" value="1"/>
</dbReference>
<dbReference type="InterPro" id="IPR016192">
    <property type="entry name" value="APOBEC/CMP_deaminase_Zn-bd"/>
</dbReference>
<dbReference type="InterPro" id="IPR016193">
    <property type="entry name" value="Cytidine_deaminase-like"/>
</dbReference>
<name>A0A9X2PCN6_9BACT</name>
<dbReference type="GO" id="GO:0004126">
    <property type="term" value="F:cytidine deaminase activity"/>
    <property type="evidence" value="ECO:0007669"/>
    <property type="project" value="UniProtKB-EC"/>
</dbReference>
<dbReference type="GO" id="GO:0005829">
    <property type="term" value="C:cytosol"/>
    <property type="evidence" value="ECO:0007669"/>
    <property type="project" value="TreeGrafter"/>
</dbReference>
<dbReference type="GO" id="GO:0072527">
    <property type="term" value="P:pyrimidine-containing compound metabolic process"/>
    <property type="evidence" value="ECO:0007669"/>
    <property type="project" value="UniProtKB-ARBA"/>
</dbReference>
<evidence type="ECO:0000313" key="6">
    <source>
        <dbReference type="EMBL" id="MCR9017114.1"/>
    </source>
</evidence>
<dbReference type="Proteomes" id="UP001142175">
    <property type="component" value="Unassembled WGS sequence"/>
</dbReference>
<dbReference type="EC" id="3.5.4.5" evidence="6"/>
<evidence type="ECO:0000259" key="5">
    <source>
        <dbReference type="PROSITE" id="PS51747"/>
    </source>
</evidence>